<protein>
    <submittedName>
        <fullName evidence="3">SRPBCC family protein</fullName>
    </submittedName>
</protein>
<proteinExistence type="predicted"/>
<feature type="domain" description="Aromatic-ring-hydroxylating dioxygenase alpha subunit C-terminal" evidence="2">
    <location>
        <begin position="34"/>
        <end position="168"/>
    </location>
</feature>
<dbReference type="Proteomes" id="UP001324287">
    <property type="component" value="Chromosome"/>
</dbReference>
<dbReference type="EMBL" id="CP141261">
    <property type="protein sequence ID" value="WRL62242.1"/>
    <property type="molecule type" value="Genomic_DNA"/>
</dbReference>
<gene>
    <name evidence="3" type="ORF">U6N30_19645</name>
</gene>
<evidence type="ECO:0000256" key="1">
    <source>
        <dbReference type="ARBA" id="ARBA00001962"/>
    </source>
</evidence>
<dbReference type="InterPro" id="IPR015879">
    <property type="entry name" value="Ring_hydroxy_dOase_asu_C_dom"/>
</dbReference>
<name>A0ABZ1AUL1_9ACTN</name>
<sequence length="170" mass="19334">MLPLRDDPSRADRRAAGVQPRLRRAVLRRARGGVRGVRQRLHRRRRRRLPALPGIDPDRDRRYYAATIKPAVFLNLVPDHVILLRMTPLAVDRTVIECDWLYAPEVVAAGLDVSRSVELFHRVNQQDFAACERTQPGMSSRAYAAGGVLVPVEHHLALFHDWLRGRLGEG</sequence>
<dbReference type="PANTHER" id="PTHR43756:SF5">
    <property type="entry name" value="CHOLINE MONOOXYGENASE, CHLOROPLASTIC"/>
    <property type="match status" value="1"/>
</dbReference>
<organism evidence="3 4">
    <name type="scientific">Blastococcus brunescens</name>
    <dbReference type="NCBI Taxonomy" id="1564165"/>
    <lineage>
        <taxon>Bacteria</taxon>
        <taxon>Bacillati</taxon>
        <taxon>Actinomycetota</taxon>
        <taxon>Actinomycetes</taxon>
        <taxon>Geodermatophilales</taxon>
        <taxon>Geodermatophilaceae</taxon>
        <taxon>Blastococcus</taxon>
    </lineage>
</organism>
<reference evidence="3 4" key="1">
    <citation type="submission" date="2023-12" db="EMBL/GenBank/DDBJ databases">
        <title>Blastococcus brunescens sp. nov., an actonobacterium isolated from sandstone collected in sahara desert.</title>
        <authorList>
            <person name="Gtari M."/>
            <person name="Ghodhbane F."/>
        </authorList>
    </citation>
    <scope>NUCLEOTIDE SEQUENCE [LARGE SCALE GENOMIC DNA]</scope>
    <source>
        <strain evidence="3 4">BMG 8361</strain>
    </source>
</reference>
<evidence type="ECO:0000259" key="2">
    <source>
        <dbReference type="Pfam" id="PF00848"/>
    </source>
</evidence>
<evidence type="ECO:0000313" key="3">
    <source>
        <dbReference type="EMBL" id="WRL62242.1"/>
    </source>
</evidence>
<dbReference type="Pfam" id="PF00848">
    <property type="entry name" value="Ring_hydroxyl_A"/>
    <property type="match status" value="1"/>
</dbReference>
<dbReference type="InterPro" id="IPR001663">
    <property type="entry name" value="Rng_hydr_dOase-A"/>
</dbReference>
<dbReference type="PANTHER" id="PTHR43756">
    <property type="entry name" value="CHOLINE MONOOXYGENASE, CHLOROPLASTIC"/>
    <property type="match status" value="1"/>
</dbReference>
<comment type="cofactor">
    <cofactor evidence="1">
        <name>Fe cation</name>
        <dbReference type="ChEBI" id="CHEBI:24875"/>
    </cofactor>
</comment>
<dbReference type="Gene3D" id="3.90.380.10">
    <property type="entry name" value="Naphthalene 1,2-dioxygenase Alpha Subunit, Chain A, domain 1"/>
    <property type="match status" value="1"/>
</dbReference>
<accession>A0ABZ1AUL1</accession>
<keyword evidence="4" id="KW-1185">Reference proteome</keyword>
<dbReference type="SUPFAM" id="SSF55961">
    <property type="entry name" value="Bet v1-like"/>
    <property type="match status" value="1"/>
</dbReference>
<evidence type="ECO:0000313" key="4">
    <source>
        <dbReference type="Proteomes" id="UP001324287"/>
    </source>
</evidence>